<dbReference type="PROSITE" id="PS51318">
    <property type="entry name" value="TAT"/>
    <property type="match status" value="1"/>
</dbReference>
<evidence type="ECO:0000313" key="3">
    <source>
        <dbReference type="Proteomes" id="UP000197065"/>
    </source>
</evidence>
<keyword evidence="3" id="KW-1185">Reference proteome</keyword>
<dbReference type="OrthoDB" id="9782434at2"/>
<proteinExistence type="predicted"/>
<feature type="domain" description="Ysc84 actin-binding" evidence="1">
    <location>
        <begin position="110"/>
        <end position="231"/>
    </location>
</feature>
<dbReference type="AlphaFoldDB" id="A0A212Q179"/>
<sequence length="232" mass="24913">MKRLSRRRLLEFAAITAAAPLVVRPTTLWAQSNEAQILVDRARIVVEQFLATPAKDDMHVYVQNAYGVMVLPDVLKGGLLIGAEYGTGVMLLRDLRTGTFGEPAFFTLAGGSFGLQIGGKSSDLLLTFMNDGAITKLLSSNFKIGTDVSATAGKLGAGIGAATTVHFGEDIYIFSREQGLYAGVSLDGSALKPKDDYDKIYYGQPVTATQILRDRSVSNAGSQQLRDALARF</sequence>
<organism evidence="2 3">
    <name type="scientific">Arboricoccus pini</name>
    <dbReference type="NCBI Taxonomy" id="1963835"/>
    <lineage>
        <taxon>Bacteria</taxon>
        <taxon>Pseudomonadati</taxon>
        <taxon>Pseudomonadota</taxon>
        <taxon>Alphaproteobacteria</taxon>
        <taxon>Geminicoccales</taxon>
        <taxon>Geminicoccaceae</taxon>
        <taxon>Arboricoccus</taxon>
    </lineage>
</organism>
<dbReference type="InterPro" id="IPR006311">
    <property type="entry name" value="TAT_signal"/>
</dbReference>
<accession>A0A212Q179</accession>
<dbReference type="CDD" id="cd11524">
    <property type="entry name" value="SYLF"/>
    <property type="match status" value="1"/>
</dbReference>
<evidence type="ECO:0000259" key="1">
    <source>
        <dbReference type="Pfam" id="PF04366"/>
    </source>
</evidence>
<name>A0A212Q179_9PROT</name>
<evidence type="ECO:0000313" key="2">
    <source>
        <dbReference type="EMBL" id="SNB53072.1"/>
    </source>
</evidence>
<dbReference type="InterPro" id="IPR051702">
    <property type="entry name" value="SH3_domain_YSC84-like"/>
</dbReference>
<dbReference type="GO" id="GO:0035091">
    <property type="term" value="F:phosphatidylinositol binding"/>
    <property type="evidence" value="ECO:0007669"/>
    <property type="project" value="TreeGrafter"/>
</dbReference>
<dbReference type="Proteomes" id="UP000197065">
    <property type="component" value="Unassembled WGS sequence"/>
</dbReference>
<protein>
    <submittedName>
        <fullName evidence="2">Las17-binding protein actin regulator</fullName>
    </submittedName>
</protein>
<dbReference type="InterPro" id="IPR007461">
    <property type="entry name" value="Ysc84_actin-binding"/>
</dbReference>
<dbReference type="PANTHER" id="PTHR15629:SF2">
    <property type="entry name" value="SH3 DOMAIN-CONTAINING YSC84-LIKE PROTEIN 1"/>
    <property type="match status" value="1"/>
</dbReference>
<dbReference type="EMBL" id="FYEH01000001">
    <property type="protein sequence ID" value="SNB53072.1"/>
    <property type="molecule type" value="Genomic_DNA"/>
</dbReference>
<gene>
    <name evidence="2" type="ORF">SAMN07250955_101329</name>
</gene>
<dbReference type="Pfam" id="PF04366">
    <property type="entry name" value="Ysc84"/>
    <property type="match status" value="1"/>
</dbReference>
<reference evidence="2 3" key="1">
    <citation type="submission" date="2017-06" db="EMBL/GenBank/DDBJ databases">
        <authorList>
            <person name="Kim H.J."/>
            <person name="Triplett B.A."/>
        </authorList>
    </citation>
    <scope>NUCLEOTIDE SEQUENCE [LARGE SCALE GENOMIC DNA]</scope>
    <source>
        <strain evidence="2 3">B29T1</strain>
    </source>
</reference>
<dbReference type="PANTHER" id="PTHR15629">
    <property type="entry name" value="SH3YL1 PROTEIN"/>
    <property type="match status" value="1"/>
</dbReference>
<dbReference type="RefSeq" id="WP_088559637.1">
    <property type="nucleotide sequence ID" value="NZ_FYEH01000001.1"/>
</dbReference>